<evidence type="ECO:0000313" key="3">
    <source>
        <dbReference type="EMBL" id="KAJ1967323.1"/>
    </source>
</evidence>
<evidence type="ECO:0000259" key="1">
    <source>
        <dbReference type="PROSITE" id="PS50404"/>
    </source>
</evidence>
<evidence type="ECO:0000313" key="4">
    <source>
        <dbReference type="Proteomes" id="UP001150925"/>
    </source>
</evidence>
<dbReference type="GO" id="GO:0006749">
    <property type="term" value="P:glutathione metabolic process"/>
    <property type="evidence" value="ECO:0007669"/>
    <property type="project" value="TreeGrafter"/>
</dbReference>
<dbReference type="Pfam" id="PF14497">
    <property type="entry name" value="GST_C_3"/>
    <property type="match status" value="1"/>
</dbReference>
<dbReference type="Gene3D" id="1.20.1050.10">
    <property type="match status" value="1"/>
</dbReference>
<organism evidence="3 4">
    <name type="scientific">Dispira parvispora</name>
    <dbReference type="NCBI Taxonomy" id="1520584"/>
    <lineage>
        <taxon>Eukaryota</taxon>
        <taxon>Fungi</taxon>
        <taxon>Fungi incertae sedis</taxon>
        <taxon>Zoopagomycota</taxon>
        <taxon>Kickxellomycotina</taxon>
        <taxon>Dimargaritomycetes</taxon>
        <taxon>Dimargaritales</taxon>
        <taxon>Dimargaritaceae</taxon>
        <taxon>Dispira</taxon>
    </lineage>
</organism>
<dbReference type="OrthoDB" id="414243at2759"/>
<keyword evidence="3" id="KW-0808">Transferase</keyword>
<accession>A0A9W8ARC8</accession>
<dbReference type="InterPro" id="IPR036249">
    <property type="entry name" value="Thioredoxin-like_sf"/>
</dbReference>
<reference evidence="3" key="1">
    <citation type="submission" date="2022-07" db="EMBL/GenBank/DDBJ databases">
        <title>Phylogenomic reconstructions and comparative analyses of Kickxellomycotina fungi.</title>
        <authorList>
            <person name="Reynolds N.K."/>
            <person name="Stajich J.E."/>
            <person name="Barry K."/>
            <person name="Grigoriev I.V."/>
            <person name="Crous P."/>
            <person name="Smith M.E."/>
        </authorList>
    </citation>
    <scope>NUCLEOTIDE SEQUENCE</scope>
    <source>
        <strain evidence="3">RSA 1196</strain>
    </source>
</reference>
<dbReference type="InterPro" id="IPR036282">
    <property type="entry name" value="Glutathione-S-Trfase_C_sf"/>
</dbReference>
<dbReference type="InterPro" id="IPR050213">
    <property type="entry name" value="GST_superfamily"/>
</dbReference>
<protein>
    <submittedName>
        <fullName evidence="3">Glutathione S-transferase A2</fullName>
        <ecNumber evidence="3">2.5.1.18</ecNumber>
    </submittedName>
</protein>
<dbReference type="InterPro" id="IPR004045">
    <property type="entry name" value="Glutathione_S-Trfase_N"/>
</dbReference>
<gene>
    <name evidence="3" type="primary">GSTA2</name>
    <name evidence="3" type="ORF">IWQ62_001934</name>
</gene>
<dbReference type="PANTHER" id="PTHR11571">
    <property type="entry name" value="GLUTATHIONE S-TRANSFERASE"/>
    <property type="match status" value="1"/>
</dbReference>
<feature type="domain" description="GST C-terminal" evidence="2">
    <location>
        <begin position="84"/>
        <end position="210"/>
    </location>
</feature>
<feature type="domain" description="GST N-terminal" evidence="1">
    <location>
        <begin position="2"/>
        <end position="82"/>
    </location>
</feature>
<dbReference type="EC" id="2.5.1.18" evidence="3"/>
<dbReference type="SUPFAM" id="SSF52833">
    <property type="entry name" value="Thioredoxin-like"/>
    <property type="match status" value="1"/>
</dbReference>
<dbReference type="AlphaFoldDB" id="A0A9W8ARC8"/>
<dbReference type="SFLD" id="SFLDS00019">
    <property type="entry name" value="Glutathione_Transferase_(cytos"/>
    <property type="match status" value="1"/>
</dbReference>
<evidence type="ECO:0000259" key="2">
    <source>
        <dbReference type="PROSITE" id="PS50405"/>
    </source>
</evidence>
<keyword evidence="4" id="KW-1185">Reference proteome</keyword>
<dbReference type="InterPro" id="IPR010987">
    <property type="entry name" value="Glutathione-S-Trfase_C-like"/>
</dbReference>
<dbReference type="Proteomes" id="UP001150925">
    <property type="component" value="Unassembled WGS sequence"/>
</dbReference>
<dbReference type="InterPro" id="IPR040079">
    <property type="entry name" value="Glutathione_S-Trfase"/>
</dbReference>
<dbReference type="Pfam" id="PF02798">
    <property type="entry name" value="GST_N"/>
    <property type="match status" value="1"/>
</dbReference>
<name>A0A9W8ARC8_9FUNG</name>
<dbReference type="InterPro" id="IPR004046">
    <property type="entry name" value="GST_C"/>
</dbReference>
<dbReference type="PROSITE" id="PS50405">
    <property type="entry name" value="GST_CTER"/>
    <property type="match status" value="1"/>
</dbReference>
<dbReference type="PROSITE" id="PS50404">
    <property type="entry name" value="GST_NTER"/>
    <property type="match status" value="1"/>
</dbReference>
<dbReference type="EMBL" id="JANBPY010000356">
    <property type="protein sequence ID" value="KAJ1967323.1"/>
    <property type="molecule type" value="Genomic_DNA"/>
</dbReference>
<proteinExistence type="predicted"/>
<dbReference type="PANTHER" id="PTHR11571:SF150">
    <property type="entry name" value="GLUTATHIONE S-TRANSFERASE"/>
    <property type="match status" value="1"/>
</dbReference>
<comment type="caution">
    <text evidence="3">The sequence shown here is derived from an EMBL/GenBank/DDBJ whole genome shotgun (WGS) entry which is preliminary data.</text>
</comment>
<dbReference type="Gene3D" id="3.40.30.10">
    <property type="entry name" value="Glutaredoxin"/>
    <property type="match status" value="1"/>
</dbReference>
<sequence length="210" mass="24299">MTRYEVYYSRSTGFGEPARTLLEYAGAEWSDKHPENWETEKHLTPYGKLPVLIEHGDDGKVVEIVESDAIYRYLARKFGLYGQDIQEDVQQDTIISQWKDVLAPAFLTIQNNEHVKQYGTEKAKEASQHLFEKHGELLKKNGTGHYVGNRTTLADIFAYSWLKTLKKIGIVGESFPHQEDFDHFEATLASDPKFKRYLDRAEVRCANYKF</sequence>
<dbReference type="SUPFAM" id="SSF47616">
    <property type="entry name" value="GST C-terminal domain-like"/>
    <property type="match status" value="1"/>
</dbReference>
<dbReference type="GO" id="GO:0004364">
    <property type="term" value="F:glutathione transferase activity"/>
    <property type="evidence" value="ECO:0007669"/>
    <property type="project" value="UniProtKB-EC"/>
</dbReference>